<feature type="domain" description="FAD-binding PCMH-type" evidence="5">
    <location>
        <begin position="48"/>
        <end position="218"/>
    </location>
</feature>
<keyword evidence="7" id="KW-1185">Reference proteome</keyword>
<sequence>MILCLTMPSTADPPLPAIPTSTLWDRLAPTIVPSSSPNATFINWGLSYTCKPLVLFEPRTEYECELVLELARREGQPVRAAGVGHSPSDLACTSGYMMRTSRLAEILEINSEKGYVLAQGGITLNALHAALATHNLAMINVGSISDQTLAGVVTTATHGSGLNYQNISTHVLSLLLLLADGTRARCSRHEQPDLYWASLCGLGSTGIILQVQLQVCPAFRLKDTQETVPLDKVLSNFDAIVQSSEHSRLWWFPQADVVRVSLVDRTLEPKNPPTTWLWHSLLGYHLIQFLFFLGRFLPFLNAWTCRYSVWLDRASSVAVDDSWRIFNVDCKYPQFTTEWAIPYENTTACLRDIRRWLDSEQSDPHGLRPHFPIEVRFSDGDDIWLSPSHGQKTTWIGLIQYKPYGLNVPYRKLFEHFEDLVSRHGGRPHWAKAHRLRPDDLRKHYPRFDAFVRVLETVDPNGMFRNPYVDRHIFGKEGEKYGERVFKALP</sequence>
<dbReference type="Gene3D" id="1.10.45.10">
    <property type="entry name" value="Vanillyl-alcohol Oxidase, Chain A, domain 4"/>
    <property type="match status" value="1"/>
</dbReference>
<protein>
    <recommendedName>
        <fullName evidence="2">D-arabinono-1,4-lactone oxidase</fullName>
        <ecNumber evidence="2">1.1.3.37</ecNumber>
    </recommendedName>
    <alternativeName>
        <fullName evidence="4">L-galactono-gamma-lactone oxidase</fullName>
    </alternativeName>
</protein>
<organism evidence="6 7">
    <name type="scientific">Cristinia sonorae</name>
    <dbReference type="NCBI Taxonomy" id="1940300"/>
    <lineage>
        <taxon>Eukaryota</taxon>
        <taxon>Fungi</taxon>
        <taxon>Dikarya</taxon>
        <taxon>Basidiomycota</taxon>
        <taxon>Agaricomycotina</taxon>
        <taxon>Agaricomycetes</taxon>
        <taxon>Agaricomycetidae</taxon>
        <taxon>Agaricales</taxon>
        <taxon>Pleurotineae</taxon>
        <taxon>Stephanosporaceae</taxon>
        <taxon>Cristinia</taxon>
    </lineage>
</organism>
<evidence type="ECO:0000256" key="2">
    <source>
        <dbReference type="ARBA" id="ARBA00013136"/>
    </source>
</evidence>
<dbReference type="Pfam" id="PF01565">
    <property type="entry name" value="FAD_binding_4"/>
    <property type="match status" value="1"/>
</dbReference>
<dbReference type="InterPro" id="IPR016166">
    <property type="entry name" value="FAD-bd_PCMH"/>
</dbReference>
<dbReference type="Gene3D" id="3.30.43.10">
    <property type="entry name" value="Uridine Diphospho-n-acetylenolpyruvylglucosamine Reductase, domain 2"/>
    <property type="match status" value="1"/>
</dbReference>
<gene>
    <name evidence="6" type="ORF">BXZ70DRAFT_935677</name>
</gene>
<dbReference type="GO" id="GO:0005739">
    <property type="term" value="C:mitochondrion"/>
    <property type="evidence" value="ECO:0007669"/>
    <property type="project" value="TreeGrafter"/>
</dbReference>
<dbReference type="InterPro" id="IPR016167">
    <property type="entry name" value="FAD-bd_PCMH_sub1"/>
</dbReference>
<dbReference type="GO" id="GO:0071949">
    <property type="term" value="F:FAD binding"/>
    <property type="evidence" value="ECO:0007669"/>
    <property type="project" value="InterPro"/>
</dbReference>
<dbReference type="InterPro" id="IPR007173">
    <property type="entry name" value="ALO_C"/>
</dbReference>
<dbReference type="PANTHER" id="PTHR43762:SF1">
    <property type="entry name" value="D-ARABINONO-1,4-LACTONE OXIDASE"/>
    <property type="match status" value="1"/>
</dbReference>
<evidence type="ECO:0000313" key="6">
    <source>
        <dbReference type="EMBL" id="KAH8101328.1"/>
    </source>
</evidence>
<dbReference type="EC" id="1.1.3.37" evidence="2"/>
<dbReference type="Gene3D" id="3.30.70.2520">
    <property type="match status" value="1"/>
</dbReference>
<name>A0A8K0XQQ4_9AGAR</name>
<dbReference type="Pfam" id="PF04030">
    <property type="entry name" value="ALO"/>
    <property type="match status" value="1"/>
</dbReference>
<dbReference type="AlphaFoldDB" id="A0A8K0XQQ4"/>
<dbReference type="InterPro" id="IPR006094">
    <property type="entry name" value="Oxid_FAD_bind_N"/>
</dbReference>
<dbReference type="InterPro" id="IPR010031">
    <property type="entry name" value="FAD_lactone_oxidase-like"/>
</dbReference>
<dbReference type="InterPro" id="IPR016171">
    <property type="entry name" value="Vanillyl_alc_oxidase_C-sub2"/>
</dbReference>
<evidence type="ECO:0000256" key="3">
    <source>
        <dbReference type="ARBA" id="ARBA00023002"/>
    </source>
</evidence>
<dbReference type="PIRSF" id="PIRSF000136">
    <property type="entry name" value="LGO_GLO"/>
    <property type="match status" value="1"/>
</dbReference>
<comment type="pathway">
    <text evidence="1">Cofactor biosynthesis; D-erythroascorbate biosynthesis; dehydro-D-arabinono-1,4-lactone from D-arabinose: step 2/2.</text>
</comment>
<dbReference type="SUPFAM" id="SSF56176">
    <property type="entry name" value="FAD-binding/transporter-associated domain-like"/>
    <property type="match status" value="1"/>
</dbReference>
<dbReference type="GO" id="GO:0003885">
    <property type="term" value="F:D-arabinono-1,4-lactone oxidase activity"/>
    <property type="evidence" value="ECO:0007669"/>
    <property type="project" value="UniProtKB-EC"/>
</dbReference>
<accession>A0A8K0XQQ4</accession>
<evidence type="ECO:0000259" key="5">
    <source>
        <dbReference type="PROSITE" id="PS51387"/>
    </source>
</evidence>
<comment type="caution">
    <text evidence="6">The sequence shown here is derived from an EMBL/GenBank/DDBJ whole genome shotgun (WGS) entry which is preliminary data.</text>
</comment>
<dbReference type="Proteomes" id="UP000813824">
    <property type="component" value="Unassembled WGS sequence"/>
</dbReference>
<evidence type="ECO:0000256" key="1">
    <source>
        <dbReference type="ARBA" id="ARBA00005083"/>
    </source>
</evidence>
<dbReference type="EMBL" id="JAEVFJ010000013">
    <property type="protein sequence ID" value="KAH8101328.1"/>
    <property type="molecule type" value="Genomic_DNA"/>
</dbReference>
<dbReference type="GO" id="GO:0016020">
    <property type="term" value="C:membrane"/>
    <property type="evidence" value="ECO:0007669"/>
    <property type="project" value="InterPro"/>
</dbReference>
<dbReference type="OrthoDB" id="610608at2759"/>
<evidence type="ECO:0000256" key="4">
    <source>
        <dbReference type="ARBA" id="ARBA00033418"/>
    </source>
</evidence>
<dbReference type="PROSITE" id="PS51387">
    <property type="entry name" value="FAD_PCMH"/>
    <property type="match status" value="1"/>
</dbReference>
<dbReference type="InterPro" id="IPR036318">
    <property type="entry name" value="FAD-bd_PCMH-like_sf"/>
</dbReference>
<evidence type="ECO:0000313" key="7">
    <source>
        <dbReference type="Proteomes" id="UP000813824"/>
    </source>
</evidence>
<keyword evidence="3" id="KW-0560">Oxidoreductase</keyword>
<dbReference type="PANTHER" id="PTHR43762">
    <property type="entry name" value="L-GULONOLACTONE OXIDASE"/>
    <property type="match status" value="1"/>
</dbReference>
<reference evidence="6" key="1">
    <citation type="journal article" date="2021" name="New Phytol.">
        <title>Evolutionary innovations through gain and loss of genes in the ectomycorrhizal Boletales.</title>
        <authorList>
            <person name="Wu G."/>
            <person name="Miyauchi S."/>
            <person name="Morin E."/>
            <person name="Kuo A."/>
            <person name="Drula E."/>
            <person name="Varga T."/>
            <person name="Kohler A."/>
            <person name="Feng B."/>
            <person name="Cao Y."/>
            <person name="Lipzen A."/>
            <person name="Daum C."/>
            <person name="Hundley H."/>
            <person name="Pangilinan J."/>
            <person name="Johnson J."/>
            <person name="Barry K."/>
            <person name="LaButti K."/>
            <person name="Ng V."/>
            <person name="Ahrendt S."/>
            <person name="Min B."/>
            <person name="Choi I.G."/>
            <person name="Park H."/>
            <person name="Plett J.M."/>
            <person name="Magnuson J."/>
            <person name="Spatafora J.W."/>
            <person name="Nagy L.G."/>
            <person name="Henrissat B."/>
            <person name="Grigoriev I.V."/>
            <person name="Yang Z.L."/>
            <person name="Xu J."/>
            <person name="Martin F.M."/>
        </authorList>
    </citation>
    <scope>NUCLEOTIDE SEQUENCE</scope>
    <source>
        <strain evidence="6">KKN 215</strain>
    </source>
</reference>
<dbReference type="InterPro" id="IPR016169">
    <property type="entry name" value="FAD-bd_PCMH_sub2"/>
</dbReference>
<dbReference type="UniPathway" id="UPA00771">
    <property type="reaction ID" value="UER00766"/>
</dbReference>
<proteinExistence type="predicted"/>
<dbReference type="Gene3D" id="3.30.465.10">
    <property type="match status" value="1"/>
</dbReference>